<feature type="domain" description="Histidine kinase" evidence="13">
    <location>
        <begin position="203"/>
        <end position="415"/>
    </location>
</feature>
<dbReference type="InterPro" id="IPR050428">
    <property type="entry name" value="TCS_sensor_his_kinase"/>
</dbReference>
<feature type="transmembrane region" description="Helical" evidence="12">
    <location>
        <begin position="38"/>
        <end position="59"/>
    </location>
</feature>
<keyword evidence="7 16" id="KW-0418">Kinase</keyword>
<dbReference type="InterPro" id="IPR003661">
    <property type="entry name" value="HisK_dim/P_dom"/>
</dbReference>
<sequence length="415" mass="44839">MAATPAPPQAPPKPTWDPRRAEPPFPWLRPTIRIRLTLLYGGMFLIAGILLLSIIYLLAAQALNTGNEPLFKIAGGTDIKVSSDNCPAVTSGNLTLPEFNSAISACIDSQRQVALDHLLSRSLLALLGLAVIAFAFGYAMAGRVLSPLGRITRTARAVAGSDLSRRIELDGPDDELKELADTFDEMLERLQRAFTAQQRFVGNASHELRTPLAINRTLLEVHLSDPHAPVELQQLGKTLLATNERSEQLVEGLLLLARSDNQIVERKPVDLAEVAGQAIDQVHGEAEAKGVDIRGKRETAVVQGNGVLLERIALNLVQNAVRYNVPEGGWVEVTTEVQHGQAVLVVSNTGPVVPAYEIDNLFEPFRRLRTERTGSDKGVGLGLSIVRSVARAHGGHIAAQPREGGGLVMRVTLPL</sequence>
<evidence type="ECO:0000256" key="8">
    <source>
        <dbReference type="ARBA" id="ARBA00022989"/>
    </source>
</evidence>
<dbReference type="SMART" id="SM00387">
    <property type="entry name" value="HATPase_c"/>
    <property type="match status" value="1"/>
</dbReference>
<proteinExistence type="predicted"/>
<evidence type="ECO:0000256" key="10">
    <source>
        <dbReference type="ARBA" id="ARBA00023136"/>
    </source>
</evidence>
<dbReference type="Gene3D" id="1.10.287.130">
    <property type="match status" value="1"/>
</dbReference>
<evidence type="ECO:0000313" key="17">
    <source>
        <dbReference type="Proteomes" id="UP000308632"/>
    </source>
</evidence>
<feature type="region of interest" description="Disordered" evidence="11">
    <location>
        <begin position="1"/>
        <end position="22"/>
    </location>
</feature>
<evidence type="ECO:0000256" key="1">
    <source>
        <dbReference type="ARBA" id="ARBA00000085"/>
    </source>
</evidence>
<dbReference type="PANTHER" id="PTHR45436">
    <property type="entry name" value="SENSOR HISTIDINE KINASE YKOH"/>
    <property type="match status" value="1"/>
</dbReference>
<evidence type="ECO:0000256" key="3">
    <source>
        <dbReference type="ARBA" id="ARBA00012438"/>
    </source>
</evidence>
<dbReference type="EMBL" id="SZPR01000008">
    <property type="protein sequence ID" value="TKT10774.1"/>
    <property type="molecule type" value="Genomic_DNA"/>
</dbReference>
<keyword evidence="6 12" id="KW-0812">Transmembrane</keyword>
<dbReference type="CDD" id="cd00082">
    <property type="entry name" value="HisKA"/>
    <property type="match status" value="1"/>
</dbReference>
<dbReference type="InterPro" id="IPR003660">
    <property type="entry name" value="HAMP_dom"/>
</dbReference>
<gene>
    <name evidence="16" type="ORF">E4U92_07665</name>
    <name evidence="15" type="ORF">HF200_07035</name>
</gene>
<dbReference type="EC" id="2.7.13.3" evidence="3"/>
<feature type="compositionally biased region" description="Pro residues" evidence="11">
    <location>
        <begin position="1"/>
        <end position="15"/>
    </location>
</feature>
<comment type="catalytic activity">
    <reaction evidence="1">
        <text>ATP + protein L-histidine = ADP + protein N-phospho-L-histidine.</text>
        <dbReference type="EC" id="2.7.13.3"/>
    </reaction>
</comment>
<dbReference type="InterPro" id="IPR004358">
    <property type="entry name" value="Sig_transdc_His_kin-like_C"/>
</dbReference>
<evidence type="ECO:0000313" key="18">
    <source>
        <dbReference type="Proteomes" id="UP000744032"/>
    </source>
</evidence>
<evidence type="ECO:0000256" key="11">
    <source>
        <dbReference type="SAM" id="MobiDB-lite"/>
    </source>
</evidence>
<keyword evidence="4" id="KW-0597">Phosphoprotein</keyword>
<evidence type="ECO:0000256" key="6">
    <source>
        <dbReference type="ARBA" id="ARBA00022692"/>
    </source>
</evidence>
<dbReference type="Pfam" id="PF00512">
    <property type="entry name" value="HisKA"/>
    <property type="match status" value="1"/>
</dbReference>
<dbReference type="SUPFAM" id="SSF55874">
    <property type="entry name" value="ATPase domain of HSP90 chaperone/DNA topoisomerase II/histidine kinase"/>
    <property type="match status" value="1"/>
</dbReference>
<dbReference type="CDD" id="cd00075">
    <property type="entry name" value="HATPase"/>
    <property type="match status" value="1"/>
</dbReference>
<feature type="domain" description="HAMP" evidence="14">
    <location>
        <begin position="142"/>
        <end position="195"/>
    </location>
</feature>
<keyword evidence="8 12" id="KW-1133">Transmembrane helix</keyword>
<comment type="subcellular location">
    <subcellularLocation>
        <location evidence="2">Cell membrane</location>
    </subcellularLocation>
</comment>
<evidence type="ECO:0000256" key="2">
    <source>
        <dbReference type="ARBA" id="ARBA00004236"/>
    </source>
</evidence>
<evidence type="ECO:0000259" key="14">
    <source>
        <dbReference type="PROSITE" id="PS50885"/>
    </source>
</evidence>
<keyword evidence="18" id="KW-1185">Reference proteome</keyword>
<dbReference type="PROSITE" id="PS50109">
    <property type="entry name" value="HIS_KIN"/>
    <property type="match status" value="1"/>
</dbReference>
<dbReference type="GO" id="GO:0000155">
    <property type="term" value="F:phosphorelay sensor kinase activity"/>
    <property type="evidence" value="ECO:0007669"/>
    <property type="project" value="InterPro"/>
</dbReference>
<evidence type="ECO:0000256" key="7">
    <source>
        <dbReference type="ARBA" id="ARBA00022777"/>
    </source>
</evidence>
<evidence type="ECO:0000256" key="9">
    <source>
        <dbReference type="ARBA" id="ARBA00023012"/>
    </source>
</evidence>
<dbReference type="Proteomes" id="UP000308632">
    <property type="component" value="Unassembled WGS sequence"/>
</dbReference>
<reference evidence="15 18" key="2">
    <citation type="submission" date="2020-04" db="EMBL/GenBank/DDBJ databases">
        <title>Genome sequence of Streptomyces galbus strain I339.</title>
        <authorList>
            <person name="Silva E.A.N."/>
            <person name="Merces M."/>
            <person name="Castelo Branco A.P.O.T."/>
            <person name="Vasconcelos P.C."/>
            <person name="Costa N.P."/>
            <person name="Marinho G.C.S."/>
            <person name="Oliveira C.J.B."/>
            <person name="Araujo D."/>
            <person name="Rodrigues Junior V.S."/>
            <person name="Almeida R."/>
            <person name="Silva Filho U.R."/>
            <person name="Andrade A.S.A."/>
            <person name="Cibulski S.P."/>
        </authorList>
    </citation>
    <scope>NUCLEOTIDE SEQUENCE [LARGE SCALE GENOMIC DNA]</scope>
    <source>
        <strain evidence="15 18">I339</strain>
    </source>
</reference>
<keyword evidence="5" id="KW-0808">Transferase</keyword>
<dbReference type="EMBL" id="JAAXMD010000040">
    <property type="protein sequence ID" value="NKQ24219.1"/>
    <property type="molecule type" value="Genomic_DNA"/>
</dbReference>
<dbReference type="Gene3D" id="3.30.565.10">
    <property type="entry name" value="Histidine kinase-like ATPase, C-terminal domain"/>
    <property type="match status" value="1"/>
</dbReference>
<evidence type="ECO:0000259" key="13">
    <source>
        <dbReference type="PROSITE" id="PS50109"/>
    </source>
</evidence>
<evidence type="ECO:0000256" key="4">
    <source>
        <dbReference type="ARBA" id="ARBA00022553"/>
    </source>
</evidence>
<dbReference type="InterPro" id="IPR036097">
    <property type="entry name" value="HisK_dim/P_sf"/>
</dbReference>
<reference evidence="16 17" key="1">
    <citation type="submission" date="2019-04" db="EMBL/GenBank/DDBJ databases">
        <title>Streptomyces lasaliensis sp.nov., an Actinomycete isolated from soil which produces the polyether antibiotic lasalocid.</title>
        <authorList>
            <person name="Erwin G."/>
            <person name="Haber C."/>
        </authorList>
    </citation>
    <scope>NUCLEOTIDE SEQUENCE [LARGE SCALE GENOMIC DNA]</scope>
    <source>
        <strain evidence="16 17">DSM 40089</strain>
    </source>
</reference>
<evidence type="ECO:0000256" key="12">
    <source>
        <dbReference type="SAM" id="Phobius"/>
    </source>
</evidence>
<dbReference type="PROSITE" id="PS50885">
    <property type="entry name" value="HAMP"/>
    <property type="match status" value="1"/>
</dbReference>
<dbReference type="Proteomes" id="UP000744032">
    <property type="component" value="Unassembled WGS sequence"/>
</dbReference>
<dbReference type="Pfam" id="PF02518">
    <property type="entry name" value="HATPase_c"/>
    <property type="match status" value="1"/>
</dbReference>
<keyword evidence="10 12" id="KW-0472">Membrane</keyword>
<dbReference type="SUPFAM" id="SSF158472">
    <property type="entry name" value="HAMP domain-like"/>
    <property type="match status" value="1"/>
</dbReference>
<dbReference type="Gene3D" id="6.10.340.10">
    <property type="match status" value="1"/>
</dbReference>
<dbReference type="PRINTS" id="PR00344">
    <property type="entry name" value="BCTRLSENSOR"/>
</dbReference>
<dbReference type="CDD" id="cd06225">
    <property type="entry name" value="HAMP"/>
    <property type="match status" value="1"/>
</dbReference>
<dbReference type="Pfam" id="PF00672">
    <property type="entry name" value="HAMP"/>
    <property type="match status" value="1"/>
</dbReference>
<dbReference type="InterPro" id="IPR036890">
    <property type="entry name" value="HATPase_C_sf"/>
</dbReference>
<dbReference type="GO" id="GO:0005886">
    <property type="term" value="C:plasma membrane"/>
    <property type="evidence" value="ECO:0007669"/>
    <property type="project" value="UniProtKB-SubCell"/>
</dbReference>
<dbReference type="InterPro" id="IPR003594">
    <property type="entry name" value="HATPase_dom"/>
</dbReference>
<protein>
    <recommendedName>
        <fullName evidence="3">histidine kinase</fullName>
        <ecNumber evidence="3">2.7.13.3</ecNumber>
    </recommendedName>
</protein>
<evidence type="ECO:0000313" key="16">
    <source>
        <dbReference type="EMBL" id="TKT10774.1"/>
    </source>
</evidence>
<accession>A0A4U5X6P7</accession>
<dbReference type="STRING" id="33898.GCA_000772895_00771"/>
<evidence type="ECO:0000313" key="15">
    <source>
        <dbReference type="EMBL" id="NKQ24219.1"/>
    </source>
</evidence>
<dbReference type="RefSeq" id="WP_137299473.1">
    <property type="nucleotide sequence ID" value="NZ_BMVD01000001.1"/>
</dbReference>
<dbReference type="PANTHER" id="PTHR45436:SF5">
    <property type="entry name" value="SENSOR HISTIDINE KINASE TRCS"/>
    <property type="match status" value="1"/>
</dbReference>
<dbReference type="AlphaFoldDB" id="A0A4U5X6P7"/>
<comment type="caution">
    <text evidence="16">The sequence shown here is derived from an EMBL/GenBank/DDBJ whole genome shotgun (WGS) entry which is preliminary data.</text>
</comment>
<dbReference type="InterPro" id="IPR005467">
    <property type="entry name" value="His_kinase_dom"/>
</dbReference>
<keyword evidence="9" id="KW-0902">Two-component regulatory system</keyword>
<feature type="transmembrane region" description="Helical" evidence="12">
    <location>
        <begin position="123"/>
        <end position="141"/>
    </location>
</feature>
<evidence type="ECO:0000256" key="5">
    <source>
        <dbReference type="ARBA" id="ARBA00022679"/>
    </source>
</evidence>
<dbReference type="SUPFAM" id="SSF47384">
    <property type="entry name" value="Homodimeric domain of signal transducing histidine kinase"/>
    <property type="match status" value="1"/>
</dbReference>
<dbReference type="SMART" id="SM00304">
    <property type="entry name" value="HAMP"/>
    <property type="match status" value="1"/>
</dbReference>
<dbReference type="SMART" id="SM00388">
    <property type="entry name" value="HisKA"/>
    <property type="match status" value="1"/>
</dbReference>
<organism evidence="16 17">
    <name type="scientific">Streptomyces galbus</name>
    <dbReference type="NCBI Taxonomy" id="33898"/>
    <lineage>
        <taxon>Bacteria</taxon>
        <taxon>Bacillati</taxon>
        <taxon>Actinomycetota</taxon>
        <taxon>Actinomycetes</taxon>
        <taxon>Kitasatosporales</taxon>
        <taxon>Streptomycetaceae</taxon>
        <taxon>Streptomyces</taxon>
    </lineage>
</organism>
<name>A0A4U5X6P7_STRGB</name>